<dbReference type="RefSeq" id="WP_264880226.1">
    <property type="nucleotide sequence ID" value="NZ_JAPDOB010000001.1"/>
</dbReference>
<dbReference type="EMBL" id="JAPDOB010000001">
    <property type="protein sequence ID" value="MCW3796452.1"/>
    <property type="molecule type" value="Genomic_DNA"/>
</dbReference>
<feature type="coiled-coil region" evidence="1">
    <location>
        <begin position="43"/>
        <end position="79"/>
    </location>
</feature>
<keyword evidence="1" id="KW-0175">Coiled coil</keyword>
<gene>
    <name evidence="3" type="ORF">OMW55_01330</name>
</gene>
<keyword evidence="4" id="KW-1185">Reference proteome</keyword>
<comment type="caution">
    <text evidence="3">The sequence shown here is derived from an EMBL/GenBank/DDBJ whole genome shotgun (WGS) entry which is preliminary data.</text>
</comment>
<evidence type="ECO:0000313" key="4">
    <source>
        <dbReference type="Proteomes" id="UP001526246"/>
    </source>
</evidence>
<dbReference type="InterPro" id="IPR045510">
    <property type="entry name" value="DUF6481"/>
</dbReference>
<dbReference type="Pfam" id="PF20089">
    <property type="entry name" value="DUF6481"/>
    <property type="match status" value="1"/>
</dbReference>
<proteinExistence type="predicted"/>
<dbReference type="Proteomes" id="UP001526246">
    <property type="component" value="Unassembled WGS sequence"/>
</dbReference>
<evidence type="ECO:0000256" key="2">
    <source>
        <dbReference type="SAM" id="MobiDB-lite"/>
    </source>
</evidence>
<protein>
    <submittedName>
        <fullName evidence="3">DUF6481 family protein</fullName>
    </submittedName>
</protein>
<feature type="compositionally biased region" description="Basic and acidic residues" evidence="2">
    <location>
        <begin position="18"/>
        <end position="27"/>
    </location>
</feature>
<evidence type="ECO:0000256" key="1">
    <source>
        <dbReference type="SAM" id="Coils"/>
    </source>
</evidence>
<feature type="region of interest" description="Disordered" evidence="2">
    <location>
        <begin position="1"/>
        <end position="31"/>
    </location>
</feature>
<accession>A0ABT3JBM6</accession>
<evidence type="ECO:0000313" key="3">
    <source>
        <dbReference type="EMBL" id="MCW3796452.1"/>
    </source>
</evidence>
<organism evidence="3 4">
    <name type="scientific">Sphingomonas arvum</name>
    <dbReference type="NCBI Taxonomy" id="2992113"/>
    <lineage>
        <taxon>Bacteria</taxon>
        <taxon>Pseudomonadati</taxon>
        <taxon>Pseudomonadota</taxon>
        <taxon>Alphaproteobacteria</taxon>
        <taxon>Sphingomonadales</taxon>
        <taxon>Sphingomonadaceae</taxon>
        <taxon>Sphingomonas</taxon>
    </lineage>
</organism>
<name>A0ABT3JBM6_9SPHN</name>
<reference evidence="3 4" key="1">
    <citation type="submission" date="2022-10" db="EMBL/GenBank/DDBJ databases">
        <title>Sphingomonas sp.</title>
        <authorList>
            <person name="Jin C."/>
        </authorList>
    </citation>
    <scope>NUCLEOTIDE SEQUENCE [LARGE SCALE GENOMIC DNA]</scope>
    <source>
        <strain evidence="3 4">BN140010</strain>
    </source>
</reference>
<sequence length="105" mass="11034">MAFKNPTFQDRAAQAADARAKALEKLRNKPPVDPAVAAERLAAAERKQAVQAEKAAAKKAEAQAKAEAAAEAKAAAAAKAAKPVLTEAEKKAARDARYAARKARR</sequence>